<reference evidence="1" key="1">
    <citation type="submission" date="2019-09" db="EMBL/GenBank/DDBJ databases">
        <authorList>
            <person name="Zhang L."/>
        </authorList>
    </citation>
    <scope>NUCLEOTIDE SEQUENCE</scope>
</reference>
<organism evidence="1">
    <name type="scientific">Nymphaea colorata</name>
    <name type="common">pocket water lily</name>
    <dbReference type="NCBI Taxonomy" id="210225"/>
    <lineage>
        <taxon>Eukaryota</taxon>
        <taxon>Viridiplantae</taxon>
        <taxon>Streptophyta</taxon>
        <taxon>Embryophyta</taxon>
        <taxon>Tracheophyta</taxon>
        <taxon>Spermatophyta</taxon>
        <taxon>Magnoliopsida</taxon>
        <taxon>Nymphaeales</taxon>
        <taxon>Nymphaeaceae</taxon>
        <taxon>Nymphaea</taxon>
    </lineage>
</organism>
<name>A0A5K1GG43_9MAGN</name>
<proteinExistence type="predicted"/>
<evidence type="ECO:0000313" key="1">
    <source>
        <dbReference type="EMBL" id="VVW74534.1"/>
    </source>
</evidence>
<sequence length="14" mass="1643">MSRMTRLVSCCINE</sequence>
<protein>
    <submittedName>
        <fullName evidence="1">Uncharacterized protein</fullName>
    </submittedName>
</protein>
<gene>
    <name evidence="1" type="ORF">NYM_LOCUS26891</name>
</gene>
<dbReference type="EMBL" id="LR721787">
    <property type="protein sequence ID" value="VVW74534.1"/>
    <property type="molecule type" value="Genomic_DNA"/>
</dbReference>
<accession>A0A5K1GG43</accession>